<feature type="domain" description="Aldehyde dehydrogenase" evidence="6">
    <location>
        <begin position="98"/>
        <end position="561"/>
    </location>
</feature>
<dbReference type="Pfam" id="PF00171">
    <property type="entry name" value="Aldedh"/>
    <property type="match status" value="1"/>
</dbReference>
<evidence type="ECO:0000256" key="3">
    <source>
        <dbReference type="RuleBase" id="RU003345"/>
    </source>
</evidence>
<accession>A0A1Z5JCZ6</accession>
<dbReference type="PROSITE" id="PS00070">
    <property type="entry name" value="ALDEHYDE_DEHYDR_CYS"/>
    <property type="match status" value="1"/>
</dbReference>
<dbReference type="InterPro" id="IPR016161">
    <property type="entry name" value="Ald_DH/histidinol_DH"/>
</dbReference>
<feature type="region of interest" description="Disordered" evidence="4">
    <location>
        <begin position="67"/>
        <end position="95"/>
    </location>
</feature>
<protein>
    <recommendedName>
        <fullName evidence="6">Aldehyde dehydrogenase domain-containing protein</fullName>
    </recommendedName>
</protein>
<dbReference type="PANTHER" id="PTHR11699">
    <property type="entry name" value="ALDEHYDE DEHYDROGENASE-RELATED"/>
    <property type="match status" value="1"/>
</dbReference>
<dbReference type="Gene3D" id="3.40.605.10">
    <property type="entry name" value="Aldehyde Dehydrogenase, Chain A, domain 1"/>
    <property type="match status" value="1"/>
</dbReference>
<name>A0A1Z5JCZ6_FISSO</name>
<evidence type="ECO:0000256" key="1">
    <source>
        <dbReference type="ARBA" id="ARBA00023002"/>
    </source>
</evidence>
<proteinExistence type="inferred from homology"/>
<dbReference type="OrthoDB" id="310895at2759"/>
<evidence type="ECO:0000256" key="2">
    <source>
        <dbReference type="PROSITE-ProRule" id="PRU10007"/>
    </source>
</evidence>
<dbReference type="GO" id="GO:0016620">
    <property type="term" value="F:oxidoreductase activity, acting on the aldehyde or oxo group of donors, NAD or NADP as acceptor"/>
    <property type="evidence" value="ECO:0007669"/>
    <property type="project" value="InterPro"/>
</dbReference>
<reference evidence="7 8" key="1">
    <citation type="journal article" date="2015" name="Plant Cell">
        <title>Oil accumulation by the oleaginous diatom Fistulifera solaris as revealed by the genome and transcriptome.</title>
        <authorList>
            <person name="Tanaka T."/>
            <person name="Maeda Y."/>
            <person name="Veluchamy A."/>
            <person name="Tanaka M."/>
            <person name="Abida H."/>
            <person name="Marechal E."/>
            <person name="Bowler C."/>
            <person name="Muto M."/>
            <person name="Sunaga Y."/>
            <person name="Tanaka M."/>
            <person name="Yoshino T."/>
            <person name="Taniguchi T."/>
            <person name="Fukuda Y."/>
            <person name="Nemoto M."/>
            <person name="Matsumoto M."/>
            <person name="Wong P.S."/>
            <person name="Aburatani S."/>
            <person name="Fujibuchi W."/>
        </authorList>
    </citation>
    <scope>NUCLEOTIDE SEQUENCE [LARGE SCALE GENOMIC DNA]</scope>
    <source>
        <strain evidence="7 8">JPCC DA0580</strain>
    </source>
</reference>
<keyword evidence="5" id="KW-0812">Transmembrane</keyword>
<feature type="transmembrane region" description="Helical" evidence="5">
    <location>
        <begin position="12"/>
        <end position="35"/>
    </location>
</feature>
<keyword evidence="5" id="KW-1133">Transmembrane helix</keyword>
<dbReference type="Gene3D" id="3.40.309.10">
    <property type="entry name" value="Aldehyde Dehydrogenase, Chain A, domain 2"/>
    <property type="match status" value="1"/>
</dbReference>
<evidence type="ECO:0000313" key="8">
    <source>
        <dbReference type="Proteomes" id="UP000198406"/>
    </source>
</evidence>
<comment type="caution">
    <text evidence="7">The sequence shown here is derived from an EMBL/GenBank/DDBJ whole genome shotgun (WGS) entry which is preliminary data.</text>
</comment>
<dbReference type="Proteomes" id="UP000198406">
    <property type="component" value="Unassembled WGS sequence"/>
</dbReference>
<organism evidence="7 8">
    <name type="scientific">Fistulifera solaris</name>
    <name type="common">Oleaginous diatom</name>
    <dbReference type="NCBI Taxonomy" id="1519565"/>
    <lineage>
        <taxon>Eukaryota</taxon>
        <taxon>Sar</taxon>
        <taxon>Stramenopiles</taxon>
        <taxon>Ochrophyta</taxon>
        <taxon>Bacillariophyta</taxon>
        <taxon>Bacillariophyceae</taxon>
        <taxon>Bacillariophycidae</taxon>
        <taxon>Naviculales</taxon>
        <taxon>Naviculaceae</taxon>
        <taxon>Fistulifera</taxon>
    </lineage>
</organism>
<dbReference type="SUPFAM" id="SSF53720">
    <property type="entry name" value="ALDH-like"/>
    <property type="match status" value="1"/>
</dbReference>
<dbReference type="InterPro" id="IPR016163">
    <property type="entry name" value="Ald_DH_C"/>
</dbReference>
<evidence type="ECO:0000256" key="5">
    <source>
        <dbReference type="SAM" id="Phobius"/>
    </source>
</evidence>
<dbReference type="InterPro" id="IPR016162">
    <property type="entry name" value="Ald_DH_N"/>
</dbReference>
<feature type="compositionally biased region" description="Basic and acidic residues" evidence="4">
    <location>
        <begin position="84"/>
        <end position="94"/>
    </location>
</feature>
<evidence type="ECO:0000259" key="6">
    <source>
        <dbReference type="Pfam" id="PF00171"/>
    </source>
</evidence>
<dbReference type="InterPro" id="IPR016160">
    <property type="entry name" value="Ald_DH_CS_CYS"/>
</dbReference>
<keyword evidence="5" id="KW-0472">Membrane</keyword>
<dbReference type="InParanoid" id="A0A1Z5JCZ6"/>
<sequence length="623" mass="68795">MTDRKDGECPAVASIVESSTTFTWLLGSLLVFLILRQLQSWNVWYHLKIMLEFLRPVPMMNVEMTDAETRDDGVSSSPPPPRSTENKRSLHDPQHPGFIQCFDPSTGQYLGQVKAMNAQDVHEACVKAAAAQKEWSKTTFAERRRVLRTLQRYIVHHVHDICRVSSRDSGKPLVDACLGEILTTTEKIRTLNAWGELWLQPSYRPTGPLMMHKVAFVEYVPLGVIAPIAPWNYPFHNFVNHILSGLFAGNAVVGKVSEHTSWSSQYFTRIVRRALEVNGHNPDVCQTITGFAQAGAALCSDPLVDKVIFTGSPGIGRKVMETASHFLKPVILELGGKDAMVIVDDVQLNDVYPWVMRGCYQNCGQNCVGIERVLVYESIYEEFLQGIAPMVKQLRQGVPLATCPSNSGAVDCGSMVTEEQLDIIQALVDDAVAKGARVICGGKRNTAGLQFYEPTIVADVTPDMRLFREEAFGPIMTVIKVPKDDDCNCIDLVNQCDFGLGSSVFCGDQSRGLAMGRQFRTGMFCVNDFGSNYLVQALPFGGVKDSGFGRFAGPEGLQALCLERSILVDRFPSLIRTSIPPPLSYPIDKEKGIGFANALVGLMYDESWMGKLKSIFGLIKYGS</sequence>
<keyword evidence="8" id="KW-1185">Reference proteome</keyword>
<dbReference type="AlphaFoldDB" id="A0A1Z5JCZ6"/>
<dbReference type="InterPro" id="IPR029510">
    <property type="entry name" value="Ald_DH_CS_GLU"/>
</dbReference>
<feature type="active site" evidence="2">
    <location>
        <position position="333"/>
    </location>
</feature>
<dbReference type="InterPro" id="IPR015590">
    <property type="entry name" value="Aldehyde_DH_dom"/>
</dbReference>
<dbReference type="PROSITE" id="PS00687">
    <property type="entry name" value="ALDEHYDE_DEHYDR_GLU"/>
    <property type="match status" value="1"/>
</dbReference>
<comment type="similarity">
    <text evidence="3">Belongs to the aldehyde dehydrogenase family.</text>
</comment>
<evidence type="ECO:0000313" key="7">
    <source>
        <dbReference type="EMBL" id="GAX11874.1"/>
    </source>
</evidence>
<keyword evidence="1 3" id="KW-0560">Oxidoreductase</keyword>
<gene>
    <name evidence="7" type="ORF">FisN_20Lh069</name>
</gene>
<dbReference type="EMBL" id="BDSP01000045">
    <property type="protein sequence ID" value="GAX11874.1"/>
    <property type="molecule type" value="Genomic_DNA"/>
</dbReference>
<evidence type="ECO:0000256" key="4">
    <source>
        <dbReference type="SAM" id="MobiDB-lite"/>
    </source>
</evidence>